<feature type="region of interest" description="Disordered" evidence="1">
    <location>
        <begin position="44"/>
        <end position="74"/>
    </location>
</feature>
<proteinExistence type="predicted"/>
<evidence type="ECO:0000313" key="2">
    <source>
        <dbReference type="EMBL" id="GIJ09526.1"/>
    </source>
</evidence>
<sequence length="74" mass="7627">MATSAVSPCSFFPPLDGDPQADSAINAIALTRSARFLRMTMPLCPGGPGPVPGREGSLSGGREEDVRFPVATGH</sequence>
<dbReference type="EMBL" id="BOOZ01000013">
    <property type="protein sequence ID" value="GIJ09526.1"/>
    <property type="molecule type" value="Genomic_DNA"/>
</dbReference>
<name>A0ABQ4HV61_9ACTN</name>
<evidence type="ECO:0000256" key="1">
    <source>
        <dbReference type="SAM" id="MobiDB-lite"/>
    </source>
</evidence>
<keyword evidence="3" id="KW-1185">Reference proteome</keyword>
<dbReference type="Proteomes" id="UP000647017">
    <property type="component" value="Unassembled WGS sequence"/>
</dbReference>
<gene>
    <name evidence="2" type="ORF">Van01_27400</name>
</gene>
<reference evidence="2 3" key="1">
    <citation type="submission" date="2021-01" db="EMBL/GenBank/DDBJ databases">
        <title>Whole genome shotgun sequence of Verrucosispora andamanensis NBRC 109075.</title>
        <authorList>
            <person name="Komaki H."/>
            <person name="Tamura T."/>
        </authorList>
    </citation>
    <scope>NUCLEOTIDE SEQUENCE [LARGE SCALE GENOMIC DNA]</scope>
    <source>
        <strain evidence="2 3">NBRC 109075</strain>
    </source>
</reference>
<accession>A0ABQ4HV61</accession>
<protein>
    <submittedName>
        <fullName evidence="2">Uncharacterized protein</fullName>
    </submittedName>
</protein>
<comment type="caution">
    <text evidence="2">The sequence shown here is derived from an EMBL/GenBank/DDBJ whole genome shotgun (WGS) entry which is preliminary data.</text>
</comment>
<organism evidence="2 3">
    <name type="scientific">Micromonospora andamanensis</name>
    <dbReference type="NCBI Taxonomy" id="1287068"/>
    <lineage>
        <taxon>Bacteria</taxon>
        <taxon>Bacillati</taxon>
        <taxon>Actinomycetota</taxon>
        <taxon>Actinomycetes</taxon>
        <taxon>Micromonosporales</taxon>
        <taxon>Micromonosporaceae</taxon>
        <taxon>Micromonospora</taxon>
    </lineage>
</organism>
<evidence type="ECO:0000313" key="3">
    <source>
        <dbReference type="Proteomes" id="UP000647017"/>
    </source>
</evidence>